<organism evidence="2">
    <name type="scientific">Escherichia coli</name>
    <dbReference type="NCBI Taxonomy" id="562"/>
    <lineage>
        <taxon>Bacteria</taxon>
        <taxon>Pseudomonadati</taxon>
        <taxon>Pseudomonadota</taxon>
        <taxon>Gammaproteobacteria</taxon>
        <taxon>Enterobacterales</taxon>
        <taxon>Enterobacteriaceae</taxon>
        <taxon>Escherichia</taxon>
    </lineage>
</organism>
<keyword evidence="1" id="KW-1133">Transmembrane helix</keyword>
<dbReference type="EMBL" id="KT845955">
    <property type="protein sequence ID" value="ALJ52361.1"/>
    <property type="molecule type" value="Genomic_DNA"/>
</dbReference>
<accession>A0A1I7P2T2</accession>
<evidence type="ECO:0000256" key="1">
    <source>
        <dbReference type="SAM" id="Phobius"/>
    </source>
</evidence>
<keyword evidence="2" id="KW-0614">Plasmid</keyword>
<feature type="transmembrane region" description="Helical" evidence="1">
    <location>
        <begin position="63"/>
        <end position="86"/>
    </location>
</feature>
<reference evidence="2" key="1">
    <citation type="submission" date="2015-09" db="EMBL/GenBank/DDBJ databases">
        <title>Characteristic of cfr-carrying Staphylococci sciuri and Escherichia Coli in the same livestock farm in China.</title>
        <authorList>
            <person name="Liu X.-Q."/>
            <person name="Liu J.-H."/>
            <person name="Zeng Z.-L."/>
        </authorList>
    </citation>
    <scope>NUCLEOTIDE SEQUENCE</scope>
    <source>
        <strain evidence="2">EP28</strain>
        <plasmid evidence="2">pHNEP28_cfr</plasmid>
    </source>
</reference>
<protein>
    <submittedName>
        <fullName evidence="2">Uncharacterized protein</fullName>
    </submittedName>
</protein>
<name>A0A1I7P2T2_ECOLX</name>
<proteinExistence type="predicted"/>
<evidence type="ECO:0000313" key="2">
    <source>
        <dbReference type="EMBL" id="ALJ52361.1"/>
    </source>
</evidence>
<geneLocation type="plasmid" evidence="2">
    <name>pHNEP28_cfr</name>
</geneLocation>
<keyword evidence="1" id="KW-0472">Membrane</keyword>
<sequence length="175" mass="19780">MIISVFTVFVAFITPVVFTSLSFSIDGPVNKLDCAGVIVDVPVAQYEEYIRQWELYKAKMKSIYLKSVLAFIFVGVMAMLICGLFYNDYLEQQPATPEQLTEITQDTPCAAEAFKDAIKSDTSDPLSLGKAKELASACRERNEMAEVKRVRENERNKIREKQLQALNDAHSVKER</sequence>
<dbReference type="AlphaFoldDB" id="A0A1I7P2T2"/>
<keyword evidence="1" id="KW-0812">Transmembrane</keyword>